<dbReference type="AlphaFoldDB" id="A0A2M8H7Z5"/>
<reference evidence="2 3" key="1">
    <citation type="submission" date="2017-11" db="EMBL/GenBank/DDBJ databases">
        <title>Draft genome sequence of environmental isolate Aeromonas lusitania sp. nov. MDC 2473.</title>
        <authorList>
            <person name="Colston S.M."/>
            <person name="Navarro A."/>
            <person name="Martinez-Murcia A.J."/>
            <person name="Graf J."/>
        </authorList>
    </citation>
    <scope>NUCLEOTIDE SEQUENCE [LARGE SCALE GENOMIC DNA]</scope>
    <source>
        <strain evidence="2 3">MDC 2473</strain>
    </source>
</reference>
<protein>
    <recommendedName>
        <fullName evidence="4">Solute-binding protein family 3/N-terminal domain-containing protein</fullName>
    </recommendedName>
</protein>
<dbReference type="EMBL" id="PGCP01000021">
    <property type="protein sequence ID" value="PJC92631.1"/>
    <property type="molecule type" value="Genomic_DNA"/>
</dbReference>
<gene>
    <name evidence="2" type="ORF">CUC44_13960</name>
</gene>
<evidence type="ECO:0000313" key="3">
    <source>
        <dbReference type="Proteomes" id="UP000232060"/>
    </source>
</evidence>
<comment type="caution">
    <text evidence="2">The sequence shown here is derived from an EMBL/GenBank/DDBJ whole genome shotgun (WGS) entry which is preliminary data.</text>
</comment>
<feature type="chain" id="PRO_5014850867" description="Solute-binding protein family 3/N-terminal domain-containing protein" evidence="1">
    <location>
        <begin position="26"/>
        <end position="300"/>
    </location>
</feature>
<dbReference type="OrthoDB" id="547680at2"/>
<dbReference type="SUPFAM" id="SSF53850">
    <property type="entry name" value="Periplasmic binding protein-like II"/>
    <property type="match status" value="1"/>
</dbReference>
<feature type="signal peptide" evidence="1">
    <location>
        <begin position="1"/>
        <end position="25"/>
    </location>
</feature>
<dbReference type="Proteomes" id="UP000232060">
    <property type="component" value="Unassembled WGS sequence"/>
</dbReference>
<evidence type="ECO:0008006" key="4">
    <source>
        <dbReference type="Google" id="ProtNLM"/>
    </source>
</evidence>
<sequence>MRKGSGLVACGLLLAAGLWAQAALAEVIHVRLIGSNQTDNPLLHYRQALLESAIRAAGHTPDVQFCSLPEGVTSDRRAATEVGLGTRCNMLATSIGAPFSSQLDLIPVPLYLGGGGYRVLLRAEQDAALDGITSKEALASLRVGGGTTWVDSDIYRANGLRVVTSEYPNLFPMLKAGRFDVLPRAIFEVLPEVDHFGPGLVIDNRLLLHYPSDLFFYGSPENKRTNEIVAAGLDIMYHNGSFQALLRSHDSTRLALQQLDLPARIVITLENPYLSEEQQEILRRYRPEWQDPFPATQAAQ</sequence>
<evidence type="ECO:0000256" key="1">
    <source>
        <dbReference type="SAM" id="SignalP"/>
    </source>
</evidence>
<proteinExistence type="predicted"/>
<accession>A0A2M8H7Z5</accession>
<dbReference type="RefSeq" id="WP_100860523.1">
    <property type="nucleotide sequence ID" value="NZ_PGCP01000021.1"/>
</dbReference>
<evidence type="ECO:0000313" key="2">
    <source>
        <dbReference type="EMBL" id="PJC92631.1"/>
    </source>
</evidence>
<keyword evidence="3" id="KW-1185">Reference proteome</keyword>
<organism evidence="2 3">
    <name type="scientific">Aeromonas lusitana</name>
    <dbReference type="NCBI Taxonomy" id="931529"/>
    <lineage>
        <taxon>Bacteria</taxon>
        <taxon>Pseudomonadati</taxon>
        <taxon>Pseudomonadota</taxon>
        <taxon>Gammaproteobacteria</taxon>
        <taxon>Aeromonadales</taxon>
        <taxon>Aeromonadaceae</taxon>
        <taxon>Aeromonas</taxon>
    </lineage>
</organism>
<name>A0A2M8H7Z5_9GAMM</name>
<keyword evidence="1" id="KW-0732">Signal</keyword>